<gene>
    <name evidence="3" type="ORF">QO002_003507</name>
</gene>
<proteinExistence type="predicted"/>
<feature type="coiled-coil region" evidence="1">
    <location>
        <begin position="69"/>
        <end position="96"/>
    </location>
</feature>
<organism evidence="3 4">
    <name type="scientific">Pararhizobium capsulatum DSM 1112</name>
    <dbReference type="NCBI Taxonomy" id="1121113"/>
    <lineage>
        <taxon>Bacteria</taxon>
        <taxon>Pseudomonadati</taxon>
        <taxon>Pseudomonadota</taxon>
        <taxon>Alphaproteobacteria</taxon>
        <taxon>Hyphomicrobiales</taxon>
        <taxon>Rhizobiaceae</taxon>
        <taxon>Rhizobium/Agrobacterium group</taxon>
        <taxon>Pararhizobium</taxon>
    </lineage>
</organism>
<keyword evidence="4" id="KW-1185">Reference proteome</keyword>
<evidence type="ECO:0000313" key="3">
    <source>
        <dbReference type="EMBL" id="MDQ0321369.1"/>
    </source>
</evidence>
<name>A0ABU0BUJ0_9HYPH</name>
<accession>A0ABU0BUJ0</accession>
<evidence type="ECO:0000256" key="2">
    <source>
        <dbReference type="SAM" id="Phobius"/>
    </source>
</evidence>
<dbReference type="RefSeq" id="WP_307231918.1">
    <property type="nucleotide sequence ID" value="NZ_JAUSVF010000001.1"/>
</dbReference>
<dbReference type="EMBL" id="JAUSVF010000001">
    <property type="protein sequence ID" value="MDQ0321369.1"/>
    <property type="molecule type" value="Genomic_DNA"/>
</dbReference>
<keyword evidence="1" id="KW-0175">Coiled coil</keyword>
<keyword evidence="2" id="KW-1133">Transmembrane helix</keyword>
<sequence length="118" mass="12756">MATGLFSSSAKKRNGAFLNSVDDQLSEIRDDIATLSNLLSKRGAQASKDVRTKAGDIRGHAETGLDDLREQGELLLSELRDRYAVAERQVRQGVREHPVATIGAAAAVGVLLAIMLRR</sequence>
<protein>
    <submittedName>
        <fullName evidence="3">ElaB/YqjD/DUF883 family membrane-anchored ribosome-binding protein</fullName>
    </submittedName>
</protein>
<keyword evidence="2" id="KW-0472">Membrane</keyword>
<comment type="caution">
    <text evidence="3">The sequence shown here is derived from an EMBL/GenBank/DDBJ whole genome shotgun (WGS) entry which is preliminary data.</text>
</comment>
<evidence type="ECO:0000256" key="1">
    <source>
        <dbReference type="SAM" id="Coils"/>
    </source>
</evidence>
<dbReference type="Proteomes" id="UP001230207">
    <property type="component" value="Unassembled WGS sequence"/>
</dbReference>
<keyword evidence="2" id="KW-0812">Transmembrane</keyword>
<evidence type="ECO:0000313" key="4">
    <source>
        <dbReference type="Proteomes" id="UP001230207"/>
    </source>
</evidence>
<feature type="transmembrane region" description="Helical" evidence="2">
    <location>
        <begin position="98"/>
        <end position="116"/>
    </location>
</feature>
<reference evidence="3 4" key="1">
    <citation type="submission" date="2023-07" db="EMBL/GenBank/DDBJ databases">
        <title>Genomic Encyclopedia of Type Strains, Phase IV (KMG-IV): sequencing the most valuable type-strain genomes for metagenomic binning, comparative biology and taxonomic classification.</title>
        <authorList>
            <person name="Goeker M."/>
        </authorList>
    </citation>
    <scope>NUCLEOTIDE SEQUENCE [LARGE SCALE GENOMIC DNA]</scope>
    <source>
        <strain evidence="3 4">DSM 1112</strain>
    </source>
</reference>